<dbReference type="GO" id="GO:0097367">
    <property type="term" value="F:carbohydrate derivative binding"/>
    <property type="evidence" value="ECO:0007669"/>
    <property type="project" value="InterPro"/>
</dbReference>
<protein>
    <submittedName>
        <fullName evidence="2">RpiR family transcriptional regulator</fullName>
    </submittedName>
</protein>
<evidence type="ECO:0000313" key="2">
    <source>
        <dbReference type="EMBL" id="BBO76033.1"/>
    </source>
</evidence>
<dbReference type="InterPro" id="IPR047640">
    <property type="entry name" value="RpiR-like"/>
</dbReference>
<reference evidence="2 3" key="1">
    <citation type="submission" date="2019-11" db="EMBL/GenBank/DDBJ databases">
        <title>Comparative genomics of hydrocarbon-degrading Desulfosarcina strains.</title>
        <authorList>
            <person name="Watanabe M."/>
            <person name="Kojima H."/>
            <person name="Fukui M."/>
        </authorList>
    </citation>
    <scope>NUCLEOTIDE SEQUENCE [LARGE SCALE GENOMIC DNA]</scope>
    <source>
        <strain evidence="2 3">PP31</strain>
    </source>
</reference>
<name>A0A5K7Z848_9BACT</name>
<dbReference type="InterPro" id="IPR009057">
    <property type="entry name" value="Homeodomain-like_sf"/>
</dbReference>
<dbReference type="Pfam" id="PF01418">
    <property type="entry name" value="HTH_6"/>
    <property type="match status" value="1"/>
</dbReference>
<dbReference type="PANTHER" id="PTHR30514:SF18">
    <property type="entry name" value="RPIR-FAMILY TRANSCRIPTIONAL REGULATOR"/>
    <property type="match status" value="1"/>
</dbReference>
<feature type="domain" description="HTH rpiR-type" evidence="1">
    <location>
        <begin position="20"/>
        <end position="96"/>
    </location>
</feature>
<dbReference type="GO" id="GO:0003677">
    <property type="term" value="F:DNA binding"/>
    <property type="evidence" value="ECO:0007669"/>
    <property type="project" value="InterPro"/>
</dbReference>
<proteinExistence type="predicted"/>
<evidence type="ECO:0000313" key="3">
    <source>
        <dbReference type="Proteomes" id="UP000427769"/>
    </source>
</evidence>
<dbReference type="InterPro" id="IPR000281">
    <property type="entry name" value="HTH_RpiR"/>
</dbReference>
<dbReference type="AlphaFoldDB" id="A0A5K7Z848"/>
<dbReference type="KEGG" id="dwd:DSCW_34500"/>
<sequence length="310" mass="35141">MLFNSYRLIREGSVTTPQLHPLIDKITASMDRLTPKGRILGEYIVSEPRKAVFMTTKELAEACEVSEATVVRFVSGIGYDRYSDFQQDLRDFVDTELTLLDRLDIADIQAPGAARFRRTVAEEIDNLQQLYNTLDVETMQTVVDVLNRKAPVHVIGSRLSYTMAYYLGWTMTKVRDNIRILRGSDRTTIDWLTIAPADSVTVIVATSRYPNELIRLGKLVKRLGHTLVVITDSTACPVLQFADHRLIALSKHIPYLGSPTPMSCLINFLVHELASRQGEILKAHQAKLEQSYWENDVLFNMKKRTPATPE</sequence>
<dbReference type="Gene3D" id="1.10.10.10">
    <property type="entry name" value="Winged helix-like DNA-binding domain superfamily/Winged helix DNA-binding domain"/>
    <property type="match status" value="1"/>
</dbReference>
<dbReference type="SUPFAM" id="SSF53697">
    <property type="entry name" value="SIS domain"/>
    <property type="match status" value="1"/>
</dbReference>
<dbReference type="Proteomes" id="UP000427769">
    <property type="component" value="Chromosome"/>
</dbReference>
<keyword evidence="3" id="KW-1185">Reference proteome</keyword>
<dbReference type="InterPro" id="IPR001347">
    <property type="entry name" value="SIS_dom"/>
</dbReference>
<evidence type="ECO:0000259" key="1">
    <source>
        <dbReference type="PROSITE" id="PS51071"/>
    </source>
</evidence>
<dbReference type="SUPFAM" id="SSF46689">
    <property type="entry name" value="Homeodomain-like"/>
    <property type="match status" value="1"/>
</dbReference>
<dbReference type="Gene3D" id="3.40.50.10490">
    <property type="entry name" value="Glucose-6-phosphate isomerase like protein, domain 1"/>
    <property type="match status" value="1"/>
</dbReference>
<dbReference type="PANTHER" id="PTHR30514">
    <property type="entry name" value="GLUCOKINASE"/>
    <property type="match status" value="1"/>
</dbReference>
<dbReference type="PROSITE" id="PS51071">
    <property type="entry name" value="HTH_RPIR"/>
    <property type="match status" value="1"/>
</dbReference>
<gene>
    <name evidence="2" type="ORF">DSCW_34500</name>
</gene>
<dbReference type="GO" id="GO:1901135">
    <property type="term" value="P:carbohydrate derivative metabolic process"/>
    <property type="evidence" value="ECO:0007669"/>
    <property type="project" value="InterPro"/>
</dbReference>
<organism evidence="2 3">
    <name type="scientific">Desulfosarcina widdelii</name>
    <dbReference type="NCBI Taxonomy" id="947919"/>
    <lineage>
        <taxon>Bacteria</taxon>
        <taxon>Pseudomonadati</taxon>
        <taxon>Thermodesulfobacteriota</taxon>
        <taxon>Desulfobacteria</taxon>
        <taxon>Desulfobacterales</taxon>
        <taxon>Desulfosarcinaceae</taxon>
        <taxon>Desulfosarcina</taxon>
    </lineage>
</organism>
<dbReference type="GO" id="GO:0003700">
    <property type="term" value="F:DNA-binding transcription factor activity"/>
    <property type="evidence" value="ECO:0007669"/>
    <property type="project" value="InterPro"/>
</dbReference>
<dbReference type="InterPro" id="IPR046348">
    <property type="entry name" value="SIS_dom_sf"/>
</dbReference>
<dbReference type="EMBL" id="AP021875">
    <property type="protein sequence ID" value="BBO76033.1"/>
    <property type="molecule type" value="Genomic_DNA"/>
</dbReference>
<dbReference type="Pfam" id="PF01380">
    <property type="entry name" value="SIS"/>
    <property type="match status" value="1"/>
</dbReference>
<accession>A0A5K7Z848</accession>
<dbReference type="InterPro" id="IPR036388">
    <property type="entry name" value="WH-like_DNA-bd_sf"/>
</dbReference>